<dbReference type="KEGG" id="sur:STAUR_8235"/>
<dbReference type="GO" id="GO:0016020">
    <property type="term" value="C:membrane"/>
    <property type="evidence" value="ECO:0007669"/>
    <property type="project" value="TreeGrafter"/>
</dbReference>
<dbReference type="InterPro" id="IPR002656">
    <property type="entry name" value="Acyl_transf_3_dom"/>
</dbReference>
<keyword evidence="3" id="KW-0012">Acyltransferase</keyword>
<organism evidence="3 4">
    <name type="scientific">Stigmatella aurantiaca (strain DW4/3-1)</name>
    <dbReference type="NCBI Taxonomy" id="378806"/>
    <lineage>
        <taxon>Bacteria</taxon>
        <taxon>Pseudomonadati</taxon>
        <taxon>Myxococcota</taxon>
        <taxon>Myxococcia</taxon>
        <taxon>Myxococcales</taxon>
        <taxon>Cystobacterineae</taxon>
        <taxon>Archangiaceae</taxon>
        <taxon>Stigmatella</taxon>
    </lineage>
</organism>
<gene>
    <name evidence="3" type="ordered locus">STAUR_8235</name>
</gene>
<evidence type="ECO:0000313" key="3">
    <source>
        <dbReference type="EMBL" id="ADO75990.1"/>
    </source>
</evidence>
<dbReference type="Pfam" id="PF01757">
    <property type="entry name" value="Acyl_transf_3"/>
    <property type="match status" value="1"/>
</dbReference>
<dbReference type="EMBL" id="CP002271">
    <property type="protein sequence ID" value="ADO75990.1"/>
    <property type="molecule type" value="Genomic_DNA"/>
</dbReference>
<keyword evidence="3" id="KW-0808">Transferase</keyword>
<feature type="transmembrane region" description="Helical" evidence="1">
    <location>
        <begin position="275"/>
        <end position="293"/>
    </location>
</feature>
<dbReference type="GO" id="GO:0000271">
    <property type="term" value="P:polysaccharide biosynthetic process"/>
    <property type="evidence" value="ECO:0007669"/>
    <property type="project" value="TreeGrafter"/>
</dbReference>
<evidence type="ECO:0000313" key="4">
    <source>
        <dbReference type="Proteomes" id="UP000001351"/>
    </source>
</evidence>
<dbReference type="GO" id="GO:0016747">
    <property type="term" value="F:acyltransferase activity, transferring groups other than amino-acyl groups"/>
    <property type="evidence" value="ECO:0007669"/>
    <property type="project" value="InterPro"/>
</dbReference>
<feature type="transmembrane region" description="Helical" evidence="1">
    <location>
        <begin position="109"/>
        <end position="126"/>
    </location>
</feature>
<feature type="transmembrane region" description="Helical" evidence="1">
    <location>
        <begin position="241"/>
        <end position="263"/>
    </location>
</feature>
<proteinExistence type="predicted"/>
<name>E3FW84_STIAD</name>
<accession>E3FW84</accession>
<feature type="domain" description="Acyltransferase 3" evidence="2">
    <location>
        <begin position="105"/>
        <end position="415"/>
    </location>
</feature>
<evidence type="ECO:0000256" key="1">
    <source>
        <dbReference type="SAM" id="Phobius"/>
    </source>
</evidence>
<feature type="transmembrane region" description="Helical" evidence="1">
    <location>
        <begin position="146"/>
        <end position="163"/>
    </location>
</feature>
<dbReference type="HOGENOM" id="CLU_005679_0_1_7"/>
<keyword evidence="1" id="KW-1133">Transmembrane helix</keyword>
<dbReference type="AlphaFoldDB" id="E3FW84"/>
<protein>
    <submittedName>
        <fullName evidence="3">Acyltransferase family protein</fullName>
    </submittedName>
</protein>
<evidence type="ECO:0000259" key="2">
    <source>
        <dbReference type="Pfam" id="PF01757"/>
    </source>
</evidence>
<keyword evidence="1" id="KW-0472">Membrane</keyword>
<dbReference type="PANTHER" id="PTHR23028">
    <property type="entry name" value="ACETYLTRANSFERASE"/>
    <property type="match status" value="1"/>
</dbReference>
<sequence length="448" mass="49303">MFRGAAASWPCCLRETPGLGRMSRGIPSPRRRKGWGGTEMAILRIAWRHGLAGIESLWAGEGWFPVCLVRTGLRSRMPHRGLLPSQSMPSFSSPTLRQCLDGQRNNLDFLRLVAAVGVIVSHSFPIAQGLGTREPLEAFSRGQLSLGRLCVAVFLIISGLLITRSQERAPSQAHYLWARVLRIFPGLAVMLLVSVFLLGPAMTDLPLEAYFRSPDTYRYLWRNLTLYQPQWNLPGVFTNNVYAPAVNGSLWTLQYEVGFYLLVAGVGLAGLLRRWTAGVGWGLAAVLPFVPYVGPRLGWWPELSLYFGGGLVLYLLRDRVRLSPWIALGCAGVLVATAWLGVGLRPAVGSCGAYLLMYLAFRPGRLADFARFGDFSYGVYIYGFPVQQLVTALLGGRTEWWVNTALSLPLVGALSALSWHLIEKPALQAKNAPPSLLTRVLPAKVRAV</sequence>
<dbReference type="STRING" id="378806.STAUR_8235"/>
<keyword evidence="4" id="KW-1185">Reference proteome</keyword>
<feature type="transmembrane region" description="Helical" evidence="1">
    <location>
        <begin position="400"/>
        <end position="422"/>
    </location>
</feature>
<feature type="transmembrane region" description="Helical" evidence="1">
    <location>
        <begin position="183"/>
        <end position="202"/>
    </location>
</feature>
<dbReference type="Proteomes" id="UP000001351">
    <property type="component" value="Chromosome"/>
</dbReference>
<dbReference type="InterPro" id="IPR050879">
    <property type="entry name" value="Acyltransferase_3"/>
</dbReference>
<keyword evidence="1" id="KW-0812">Transmembrane</keyword>
<reference evidence="3 4" key="1">
    <citation type="journal article" date="2011" name="Mol. Biol. Evol.">
        <title>Comparative genomic analysis of fruiting body formation in Myxococcales.</title>
        <authorList>
            <person name="Huntley S."/>
            <person name="Hamann N."/>
            <person name="Wegener-Feldbrugge S."/>
            <person name="Treuner-Lange A."/>
            <person name="Kube M."/>
            <person name="Reinhardt R."/>
            <person name="Klages S."/>
            <person name="Muller R."/>
            <person name="Ronning C.M."/>
            <person name="Nierman W.C."/>
            <person name="Sogaard-Andersen L."/>
        </authorList>
    </citation>
    <scope>NUCLEOTIDE SEQUENCE [LARGE SCALE GENOMIC DNA]</scope>
    <source>
        <strain evidence="3 4">DW4/3-1</strain>
    </source>
</reference>
<feature type="transmembrane region" description="Helical" evidence="1">
    <location>
        <begin position="299"/>
        <end position="316"/>
    </location>
</feature>
<dbReference type="PANTHER" id="PTHR23028:SF53">
    <property type="entry name" value="ACYL_TRANSF_3 DOMAIN-CONTAINING PROTEIN"/>
    <property type="match status" value="1"/>
</dbReference>
<feature type="transmembrane region" description="Helical" evidence="1">
    <location>
        <begin position="323"/>
        <end position="341"/>
    </location>
</feature>
<dbReference type="eggNOG" id="COG1835">
    <property type="taxonomic scope" value="Bacteria"/>
</dbReference>